<dbReference type="Proteomes" id="UP000076502">
    <property type="component" value="Unassembled WGS sequence"/>
</dbReference>
<evidence type="ECO:0000313" key="2">
    <source>
        <dbReference type="EMBL" id="KZC12291.1"/>
    </source>
</evidence>
<dbReference type="EMBL" id="KQ434943">
    <property type="protein sequence ID" value="KZC12291.1"/>
    <property type="molecule type" value="Genomic_DNA"/>
</dbReference>
<dbReference type="PROSITE" id="PS51257">
    <property type="entry name" value="PROKAR_LIPOPROTEIN"/>
    <property type="match status" value="1"/>
</dbReference>
<accession>A0A154PK86</accession>
<feature type="signal peptide" evidence="1">
    <location>
        <begin position="1"/>
        <end position="27"/>
    </location>
</feature>
<proteinExistence type="predicted"/>
<evidence type="ECO:0008006" key="4">
    <source>
        <dbReference type="Google" id="ProtNLM"/>
    </source>
</evidence>
<keyword evidence="3" id="KW-1185">Reference proteome</keyword>
<name>A0A154PK86_DUFNO</name>
<evidence type="ECO:0000256" key="1">
    <source>
        <dbReference type="SAM" id="SignalP"/>
    </source>
</evidence>
<protein>
    <recommendedName>
        <fullName evidence="4">Kazal-like domain-containing protein</fullName>
    </recommendedName>
</protein>
<keyword evidence="1" id="KW-0732">Signal</keyword>
<gene>
    <name evidence="2" type="ORF">WN55_03805</name>
</gene>
<reference evidence="2 3" key="1">
    <citation type="submission" date="2015-07" db="EMBL/GenBank/DDBJ databases">
        <title>The genome of Dufourea novaeangliae.</title>
        <authorList>
            <person name="Pan H."/>
            <person name="Kapheim K."/>
        </authorList>
    </citation>
    <scope>NUCLEOTIDE SEQUENCE [LARGE SCALE GENOMIC DNA]</scope>
    <source>
        <strain evidence="2">0120121106</strain>
        <tissue evidence="2">Whole body</tissue>
    </source>
</reference>
<organism evidence="2 3">
    <name type="scientific">Dufourea novaeangliae</name>
    <name type="common">Sweat bee</name>
    <dbReference type="NCBI Taxonomy" id="178035"/>
    <lineage>
        <taxon>Eukaryota</taxon>
        <taxon>Metazoa</taxon>
        <taxon>Ecdysozoa</taxon>
        <taxon>Arthropoda</taxon>
        <taxon>Hexapoda</taxon>
        <taxon>Insecta</taxon>
        <taxon>Pterygota</taxon>
        <taxon>Neoptera</taxon>
        <taxon>Endopterygota</taxon>
        <taxon>Hymenoptera</taxon>
        <taxon>Apocrita</taxon>
        <taxon>Aculeata</taxon>
        <taxon>Apoidea</taxon>
        <taxon>Anthophila</taxon>
        <taxon>Halictidae</taxon>
        <taxon>Rophitinae</taxon>
        <taxon>Dufourea</taxon>
    </lineage>
</organism>
<feature type="chain" id="PRO_5007599637" description="Kazal-like domain-containing protein" evidence="1">
    <location>
        <begin position="28"/>
        <end position="54"/>
    </location>
</feature>
<evidence type="ECO:0000313" key="3">
    <source>
        <dbReference type="Proteomes" id="UP000076502"/>
    </source>
</evidence>
<sequence length="54" mass="5986">MNQKLHCLLLFVTIILLSGCFVAPVFGVSGPCKQLPRKVLCGSDKYKIMCKLKC</sequence>
<dbReference type="AlphaFoldDB" id="A0A154PK86"/>